<keyword evidence="4 11" id="KW-0732">Signal</keyword>
<evidence type="ECO:0000256" key="2">
    <source>
        <dbReference type="ARBA" id="ARBA00022614"/>
    </source>
</evidence>
<evidence type="ECO:0000256" key="1">
    <source>
        <dbReference type="ARBA" id="ARBA00004167"/>
    </source>
</evidence>
<evidence type="ECO:0000256" key="6">
    <source>
        <dbReference type="ARBA" id="ARBA00022989"/>
    </source>
</evidence>
<keyword evidence="12" id="KW-0418">Kinase</keyword>
<protein>
    <submittedName>
        <fullName evidence="12">Putative receptor protein kinase TMK1</fullName>
    </submittedName>
</protein>
<feature type="chain" id="PRO_5009622723" evidence="11">
    <location>
        <begin position="31"/>
        <end position="195"/>
    </location>
</feature>
<evidence type="ECO:0000256" key="8">
    <source>
        <dbReference type="ARBA" id="ARBA00023170"/>
    </source>
</evidence>
<dbReference type="GO" id="GO:0016301">
    <property type="term" value="F:kinase activity"/>
    <property type="evidence" value="ECO:0007669"/>
    <property type="project" value="UniProtKB-KW"/>
</dbReference>
<sequence length="195" mass="21973">MNYRESMTNFWCLLCLCVWCFMSVVEKAESVDTLLSIASDLGYSGWKGSEPCQHHWYGVDCIGGRIIGIMLVAENLTGVISPRFADIRSLRVIDLSHNRLRGTIPSELTRLNLASLDLSYNQLHGKVPPFKATVVQLQGNPGIETKTRGTHRGLIIGIIVLSVLLIGVACLAVYREMRRRRRRPEPREVTTLDEY</sequence>
<keyword evidence="7 10" id="KW-0472">Membrane</keyword>
<dbReference type="PRINTS" id="PR00019">
    <property type="entry name" value="LEURICHRPT"/>
</dbReference>
<reference evidence="12" key="1">
    <citation type="submission" date="2016-07" db="EMBL/GenBank/DDBJ databases">
        <title>De novo transcriptome assembly of four accessions of the metal hyperaccumulator plant Noccaea caerulescens.</title>
        <authorList>
            <person name="Blande D."/>
            <person name="Halimaa P."/>
            <person name="Tervahauta A.I."/>
            <person name="Aarts M.G."/>
            <person name="Karenlampi S.O."/>
        </authorList>
    </citation>
    <scope>NUCLEOTIDE SEQUENCE</scope>
</reference>
<dbReference type="PANTHER" id="PTHR47986">
    <property type="entry name" value="OSJNBA0070M12.3 PROTEIN"/>
    <property type="match status" value="1"/>
</dbReference>
<evidence type="ECO:0000256" key="5">
    <source>
        <dbReference type="ARBA" id="ARBA00022737"/>
    </source>
</evidence>
<comment type="subcellular location">
    <subcellularLocation>
        <location evidence="1">Membrane</location>
        <topology evidence="1">Single-pass membrane protein</topology>
    </subcellularLocation>
</comment>
<dbReference type="InterPro" id="IPR001611">
    <property type="entry name" value="Leu-rich_rpt"/>
</dbReference>
<dbReference type="Pfam" id="PF13855">
    <property type="entry name" value="LRR_8"/>
    <property type="match status" value="1"/>
</dbReference>
<dbReference type="GO" id="GO:0016020">
    <property type="term" value="C:membrane"/>
    <property type="evidence" value="ECO:0007669"/>
    <property type="project" value="UniProtKB-SubCell"/>
</dbReference>
<dbReference type="SUPFAM" id="SSF52058">
    <property type="entry name" value="L domain-like"/>
    <property type="match status" value="1"/>
</dbReference>
<dbReference type="AlphaFoldDB" id="A0A1J3HL13"/>
<evidence type="ECO:0000256" key="11">
    <source>
        <dbReference type="SAM" id="SignalP"/>
    </source>
</evidence>
<keyword evidence="2" id="KW-0433">Leucine-rich repeat</keyword>
<evidence type="ECO:0000256" key="9">
    <source>
        <dbReference type="ARBA" id="ARBA00023180"/>
    </source>
</evidence>
<keyword evidence="8 12" id="KW-0675">Receptor</keyword>
<feature type="transmembrane region" description="Helical" evidence="10">
    <location>
        <begin position="154"/>
        <end position="174"/>
    </location>
</feature>
<dbReference type="PANTHER" id="PTHR47986:SF4">
    <property type="entry name" value="PROTEIN KINASE DOMAIN-CONTAINING PROTEIN"/>
    <property type="match status" value="1"/>
</dbReference>
<organism evidence="12">
    <name type="scientific">Noccaea caerulescens</name>
    <name type="common">Alpine penny-cress</name>
    <name type="synonym">Thlaspi caerulescens</name>
    <dbReference type="NCBI Taxonomy" id="107243"/>
    <lineage>
        <taxon>Eukaryota</taxon>
        <taxon>Viridiplantae</taxon>
        <taxon>Streptophyta</taxon>
        <taxon>Embryophyta</taxon>
        <taxon>Tracheophyta</taxon>
        <taxon>Spermatophyta</taxon>
        <taxon>Magnoliopsida</taxon>
        <taxon>eudicotyledons</taxon>
        <taxon>Gunneridae</taxon>
        <taxon>Pentapetalae</taxon>
        <taxon>rosids</taxon>
        <taxon>malvids</taxon>
        <taxon>Brassicales</taxon>
        <taxon>Brassicaceae</taxon>
        <taxon>Coluteocarpeae</taxon>
        <taxon>Noccaea</taxon>
    </lineage>
</organism>
<accession>A0A1J3HL13</accession>
<gene>
    <name evidence="12" type="ORF">LE_TR11483_c0_g1_i1_g.37821</name>
</gene>
<dbReference type="Gene3D" id="3.80.10.10">
    <property type="entry name" value="Ribonuclease Inhibitor"/>
    <property type="match status" value="1"/>
</dbReference>
<keyword evidence="3 10" id="KW-0812">Transmembrane</keyword>
<feature type="signal peptide" evidence="11">
    <location>
        <begin position="1"/>
        <end position="30"/>
    </location>
</feature>
<evidence type="ECO:0000313" key="12">
    <source>
        <dbReference type="EMBL" id="JAU67824.1"/>
    </source>
</evidence>
<dbReference type="InterPro" id="IPR052422">
    <property type="entry name" value="Auxin_Ser/Thr_Kinase"/>
</dbReference>
<evidence type="ECO:0000256" key="3">
    <source>
        <dbReference type="ARBA" id="ARBA00022692"/>
    </source>
</evidence>
<keyword evidence="9" id="KW-0325">Glycoprotein</keyword>
<keyword evidence="6 10" id="KW-1133">Transmembrane helix</keyword>
<dbReference type="InterPro" id="IPR032675">
    <property type="entry name" value="LRR_dom_sf"/>
</dbReference>
<keyword evidence="5" id="KW-0677">Repeat</keyword>
<proteinExistence type="predicted"/>
<evidence type="ECO:0000256" key="4">
    <source>
        <dbReference type="ARBA" id="ARBA00022729"/>
    </source>
</evidence>
<dbReference type="EMBL" id="GEVL01009517">
    <property type="protein sequence ID" value="JAU67824.1"/>
    <property type="molecule type" value="Transcribed_RNA"/>
</dbReference>
<evidence type="ECO:0000256" key="10">
    <source>
        <dbReference type="SAM" id="Phobius"/>
    </source>
</evidence>
<dbReference type="FunFam" id="3.80.10.10:FF:000129">
    <property type="entry name" value="Leucine-rich repeat receptor-like kinase"/>
    <property type="match status" value="1"/>
</dbReference>
<keyword evidence="12" id="KW-0808">Transferase</keyword>
<name>A0A1J3HL13_NOCCA</name>
<evidence type="ECO:0000256" key="7">
    <source>
        <dbReference type="ARBA" id="ARBA00023136"/>
    </source>
</evidence>